<dbReference type="Pfam" id="PF25133">
    <property type="entry name" value="TYW2_N_2"/>
    <property type="match status" value="1"/>
</dbReference>
<dbReference type="GO" id="GO:0005634">
    <property type="term" value="C:nucleus"/>
    <property type="evidence" value="ECO:0007669"/>
    <property type="project" value="UniProtKB-SubCell"/>
</dbReference>
<keyword evidence="8 10" id="KW-0539">Nucleus</keyword>
<feature type="binding site" evidence="10">
    <location>
        <position position="243"/>
    </location>
    <ligand>
        <name>S-adenosyl-L-methionine</name>
        <dbReference type="ChEBI" id="CHEBI:59789"/>
    </ligand>
</feature>
<evidence type="ECO:0000256" key="2">
    <source>
        <dbReference type="ARBA" id="ARBA00022490"/>
    </source>
</evidence>
<dbReference type="OrthoDB" id="408788at2759"/>
<evidence type="ECO:0000313" key="13">
    <source>
        <dbReference type="Proteomes" id="UP000237631"/>
    </source>
</evidence>
<comment type="function">
    <text evidence="10">Specifically methylates the N1 position of guanosine-37 in various cytoplasmic and mitochondrial tRNAs. Methylation is not dependent on the nature of the nucleoside 5' of the target nucleoside. This is the first step in the biosynthesis of wybutosine (yW), a modified base adjacent to the anticodon of tRNAs and required for accurate decoding.</text>
</comment>
<dbReference type="Gene3D" id="3.40.50.150">
    <property type="entry name" value="Vaccinia Virus protein VP39"/>
    <property type="match status" value="1"/>
</dbReference>
<keyword evidence="6 10" id="KW-0819">tRNA processing</keyword>
<comment type="subcellular location">
    <subcellularLocation>
        <location evidence="10">Mitochondrion matrix</location>
    </subcellularLocation>
    <subcellularLocation>
        <location evidence="10">Nucleus</location>
    </subcellularLocation>
    <subcellularLocation>
        <location evidence="10">Cytoplasm</location>
    </subcellularLocation>
    <text evidence="10">Predominantly in the mitochondria and in the nucleus.</text>
</comment>
<keyword evidence="3 10" id="KW-0489">Methyltransferase</keyword>
<feature type="binding site" evidence="10">
    <location>
        <begin position="281"/>
        <end position="282"/>
    </location>
    <ligand>
        <name>S-adenosyl-L-methionine</name>
        <dbReference type="ChEBI" id="CHEBI:59789"/>
    </ligand>
</feature>
<dbReference type="InterPro" id="IPR030382">
    <property type="entry name" value="MeTrfase_TRM5/TYW2"/>
</dbReference>
<dbReference type="InterPro" id="IPR056744">
    <property type="entry name" value="TRM5/TYW2-like_N"/>
</dbReference>
<keyword evidence="7 10" id="KW-0496">Mitochondrion</keyword>
<evidence type="ECO:0000256" key="5">
    <source>
        <dbReference type="ARBA" id="ARBA00022691"/>
    </source>
</evidence>
<sequence length="469" mass="53172">MADEDMWRPPANRLMRTLDRSAFQRNVDLKAARVFENKNIFSVRTALEKSKDALAKERLGSVHPDPDPSRAQSGRKCVLLRPETTTGIGPQYAAAHPKSTGPHSSTAAELASQGLISVIPFQLKLDYSYWTYHDIISAILPEDEQGEIPSGFSQVGHVAHLNLRDEYLKYKHLIAEILMDKNAGVRTVINKIDDVGEESEYRTFQYEVLAGPDDMNVTISEENCTFKFDYSKVYWNSRLNTEHRRLVSIFNEGEAVCDVMAGIGPFAVPAGKKHIFTWANDLNPDSYECLRDAISRNRVQDYVQPFNEDGRTFIRRAVQELAKAEHTVHVTKRPSRKEPDAKPEVLKTLHQPRTFQHFVMNLPATAITFLPSFIGVYTPELRQLLGAELRMPLIHVYCFSTKSDDNVKEGLEIASEISRQLKTTLKPGKIEDGDIQIYDVRDVAPKKRMFCASFRLPEEVAFRELDASS</sequence>
<dbReference type="EC" id="2.1.1.228" evidence="10"/>
<dbReference type="AlphaFoldDB" id="A0A2S6BPY0"/>
<dbReference type="SUPFAM" id="SSF53335">
    <property type="entry name" value="S-adenosyl-L-methionine-dependent methyltransferases"/>
    <property type="match status" value="1"/>
</dbReference>
<evidence type="ECO:0000259" key="11">
    <source>
        <dbReference type="PROSITE" id="PS51684"/>
    </source>
</evidence>
<comment type="catalytic activity">
    <reaction evidence="9 10">
        <text>guanosine(37) in tRNA + S-adenosyl-L-methionine = N(1)-methylguanosine(37) in tRNA + S-adenosyl-L-homocysteine + H(+)</text>
        <dbReference type="Rhea" id="RHEA:36899"/>
        <dbReference type="Rhea" id="RHEA-COMP:10145"/>
        <dbReference type="Rhea" id="RHEA-COMP:10147"/>
        <dbReference type="ChEBI" id="CHEBI:15378"/>
        <dbReference type="ChEBI" id="CHEBI:57856"/>
        <dbReference type="ChEBI" id="CHEBI:59789"/>
        <dbReference type="ChEBI" id="CHEBI:73542"/>
        <dbReference type="ChEBI" id="CHEBI:74269"/>
        <dbReference type="EC" id="2.1.1.228"/>
    </reaction>
</comment>
<dbReference type="Proteomes" id="UP000237631">
    <property type="component" value="Unassembled WGS sequence"/>
</dbReference>
<evidence type="ECO:0000256" key="8">
    <source>
        <dbReference type="ARBA" id="ARBA00023242"/>
    </source>
</evidence>
<dbReference type="GO" id="GO:0002939">
    <property type="term" value="P:tRNA N1-guanine methylation"/>
    <property type="evidence" value="ECO:0007669"/>
    <property type="project" value="TreeGrafter"/>
</dbReference>
<comment type="similarity">
    <text evidence="10">Belongs to the TRM5 / TYW2 family.</text>
</comment>
<evidence type="ECO:0000256" key="6">
    <source>
        <dbReference type="ARBA" id="ARBA00022694"/>
    </source>
</evidence>
<keyword evidence="4 10" id="KW-0808">Transferase</keyword>
<gene>
    <name evidence="10" type="primary">TRM5</name>
    <name evidence="12" type="ORF">CBER1_01925</name>
</gene>
<evidence type="ECO:0000256" key="3">
    <source>
        <dbReference type="ARBA" id="ARBA00022603"/>
    </source>
</evidence>
<dbReference type="PANTHER" id="PTHR23245:SF36">
    <property type="entry name" value="TRNA (GUANINE(37)-N1)-METHYLTRANSFERASE"/>
    <property type="match status" value="1"/>
</dbReference>
<dbReference type="EMBL" id="PNEN01001801">
    <property type="protein sequence ID" value="PPJ49529.1"/>
    <property type="molecule type" value="Genomic_DNA"/>
</dbReference>
<dbReference type="PANTHER" id="PTHR23245">
    <property type="entry name" value="TRNA METHYLTRANSFERASE"/>
    <property type="match status" value="1"/>
</dbReference>
<dbReference type="InterPro" id="IPR029063">
    <property type="entry name" value="SAM-dependent_MTases_sf"/>
</dbReference>
<dbReference type="STRING" id="357750.A0A2S6BPY0"/>
<feature type="domain" description="SAM-dependent methyltransferase TRM5/TYW2-type" evidence="11">
    <location>
        <begin position="152"/>
        <end position="458"/>
    </location>
</feature>
<evidence type="ECO:0000256" key="10">
    <source>
        <dbReference type="HAMAP-Rule" id="MF_03152"/>
    </source>
</evidence>
<comment type="subunit">
    <text evidence="10">Monomer.</text>
</comment>
<dbReference type="HAMAP" id="MF_03152">
    <property type="entry name" value="TRM5"/>
    <property type="match status" value="1"/>
</dbReference>
<dbReference type="Pfam" id="PF02475">
    <property type="entry name" value="TRM5-TYW2_MTfase"/>
    <property type="match status" value="1"/>
</dbReference>
<accession>A0A2S6BPY0</accession>
<dbReference type="GO" id="GO:0005759">
    <property type="term" value="C:mitochondrial matrix"/>
    <property type="evidence" value="ECO:0007669"/>
    <property type="project" value="UniProtKB-SubCell"/>
</dbReference>
<evidence type="ECO:0000313" key="12">
    <source>
        <dbReference type="EMBL" id="PPJ49529.1"/>
    </source>
</evidence>
<dbReference type="InterPro" id="IPR056743">
    <property type="entry name" value="TRM5-TYW2-like_MTfase"/>
</dbReference>
<evidence type="ECO:0000256" key="9">
    <source>
        <dbReference type="ARBA" id="ARBA00047783"/>
    </source>
</evidence>
<feature type="binding site" evidence="10">
    <location>
        <begin position="309"/>
        <end position="310"/>
    </location>
    <ligand>
        <name>S-adenosyl-L-methionine</name>
        <dbReference type="ChEBI" id="CHEBI:59789"/>
    </ligand>
</feature>
<reference evidence="13" key="1">
    <citation type="journal article" date="2017" name="bioRxiv">
        <title>Conservation of a gene cluster reveals novel cercosporin biosynthetic mechanisms and extends production to the genus Colletotrichum.</title>
        <authorList>
            <person name="de Jonge R."/>
            <person name="Ebert M.K."/>
            <person name="Huitt-Roehl C.R."/>
            <person name="Pal P."/>
            <person name="Suttle J.C."/>
            <person name="Spanner R.E."/>
            <person name="Neubauer J.D."/>
            <person name="Jurick W.M.II."/>
            <person name="Stott K.A."/>
            <person name="Secor G.A."/>
            <person name="Thomma B.P.H.J."/>
            <person name="Van de Peer Y."/>
            <person name="Townsend C.A."/>
            <person name="Bolton M.D."/>
        </authorList>
    </citation>
    <scope>NUCLEOTIDE SEQUENCE [LARGE SCALE GENOMIC DNA]</scope>
    <source>
        <strain evidence="13">CBS538.71</strain>
    </source>
</reference>
<keyword evidence="5 10" id="KW-0949">S-adenosyl-L-methionine</keyword>
<organism evidence="12 13">
    <name type="scientific">Cercospora berteroae</name>
    <dbReference type="NCBI Taxonomy" id="357750"/>
    <lineage>
        <taxon>Eukaryota</taxon>
        <taxon>Fungi</taxon>
        <taxon>Dikarya</taxon>
        <taxon>Ascomycota</taxon>
        <taxon>Pezizomycotina</taxon>
        <taxon>Dothideomycetes</taxon>
        <taxon>Dothideomycetidae</taxon>
        <taxon>Mycosphaerellales</taxon>
        <taxon>Mycosphaerellaceae</taxon>
        <taxon>Cercospora</taxon>
    </lineage>
</organism>
<dbReference type="InterPro" id="IPR025792">
    <property type="entry name" value="tRNA_Gua_MeTrfase_euk"/>
</dbReference>
<comment type="similarity">
    <text evidence="1">Belongs to the class I-like SAM-binding methyltransferase superfamily. TRM5/TYW2 family.</text>
</comment>
<dbReference type="GO" id="GO:0070901">
    <property type="term" value="P:mitochondrial tRNA methylation"/>
    <property type="evidence" value="ECO:0007669"/>
    <property type="project" value="UniProtKB-ARBA"/>
</dbReference>
<dbReference type="FunFam" id="3.30.300.110:FF:000001">
    <property type="entry name" value="tRNA (guanine(37)-N1)-methyltransferase"/>
    <property type="match status" value="1"/>
</dbReference>
<evidence type="ECO:0000256" key="7">
    <source>
        <dbReference type="ARBA" id="ARBA00023128"/>
    </source>
</evidence>
<dbReference type="GO" id="GO:0052906">
    <property type="term" value="F:tRNA (guanine(37)-N1)-methyltransferase activity"/>
    <property type="evidence" value="ECO:0007669"/>
    <property type="project" value="UniProtKB-UniRule"/>
</dbReference>
<dbReference type="Gene3D" id="3.30.300.110">
    <property type="entry name" value="Met-10+ protein-like domains"/>
    <property type="match status" value="1"/>
</dbReference>
<keyword evidence="2 10" id="KW-0963">Cytoplasm</keyword>
<evidence type="ECO:0000256" key="1">
    <source>
        <dbReference type="ARBA" id="ARBA00009775"/>
    </source>
</evidence>
<keyword evidence="13" id="KW-1185">Reference proteome</keyword>
<evidence type="ECO:0000256" key="4">
    <source>
        <dbReference type="ARBA" id="ARBA00022679"/>
    </source>
</evidence>
<name>A0A2S6BPY0_9PEZI</name>
<feature type="binding site" evidence="10">
    <location>
        <position position="361"/>
    </location>
    <ligand>
        <name>S-adenosyl-L-methionine</name>
        <dbReference type="ChEBI" id="CHEBI:59789"/>
    </ligand>
</feature>
<dbReference type="PROSITE" id="PS51684">
    <property type="entry name" value="SAM_MT_TRM5_TYW2"/>
    <property type="match status" value="1"/>
</dbReference>
<proteinExistence type="inferred from homology"/>
<protein>
    <recommendedName>
        <fullName evidence="10">tRNA (guanine(37)-N1)-methyltransferase</fullName>
        <ecNumber evidence="10">2.1.1.228</ecNumber>
    </recommendedName>
    <alternativeName>
        <fullName evidence="10">M1G-methyltransferase</fullName>
    </alternativeName>
    <alternativeName>
        <fullName evidence="10">tRNA [GM37] methyltransferase</fullName>
    </alternativeName>
    <alternativeName>
        <fullName evidence="10">tRNA methyltransferase 5</fullName>
    </alternativeName>
</protein>
<comment type="caution">
    <text evidence="12">The sequence shown here is derived from an EMBL/GenBank/DDBJ whole genome shotgun (WGS) entry which is preliminary data.</text>
</comment>